<evidence type="ECO:0000313" key="5">
    <source>
        <dbReference type="Proteomes" id="UP000703269"/>
    </source>
</evidence>
<evidence type="ECO:0000256" key="2">
    <source>
        <dbReference type="ARBA" id="ARBA00038157"/>
    </source>
</evidence>
<dbReference type="InterPro" id="IPR036812">
    <property type="entry name" value="NAD(P)_OxRdtase_dom_sf"/>
</dbReference>
<reference evidence="4 5" key="1">
    <citation type="submission" date="2021-08" db="EMBL/GenBank/DDBJ databases">
        <title>Draft Genome Sequence of Phanerochaete sordida strain YK-624.</title>
        <authorList>
            <person name="Mori T."/>
            <person name="Dohra H."/>
            <person name="Suzuki T."/>
            <person name="Kawagishi H."/>
            <person name="Hirai H."/>
        </authorList>
    </citation>
    <scope>NUCLEOTIDE SEQUENCE [LARGE SCALE GENOMIC DNA]</scope>
    <source>
        <strain evidence="4 5">YK-624</strain>
    </source>
</reference>
<dbReference type="Proteomes" id="UP000703269">
    <property type="component" value="Unassembled WGS sequence"/>
</dbReference>
<dbReference type="AlphaFoldDB" id="A0A9P3G5I2"/>
<dbReference type="OrthoDB" id="2792383at2759"/>
<protein>
    <recommendedName>
        <fullName evidence="3">NADP-dependent oxidoreductase domain-containing protein</fullName>
    </recommendedName>
</protein>
<comment type="similarity">
    <text evidence="2">Belongs to the aldo/keto reductase family. Aldo/keto reductase 2 subfamily.</text>
</comment>
<dbReference type="EMBL" id="BPQB01000009">
    <property type="protein sequence ID" value="GJE88472.1"/>
    <property type="molecule type" value="Genomic_DNA"/>
</dbReference>
<dbReference type="Pfam" id="PF00248">
    <property type="entry name" value="Aldo_ket_red"/>
    <property type="match status" value="1"/>
</dbReference>
<dbReference type="Gene3D" id="3.20.20.100">
    <property type="entry name" value="NADP-dependent oxidoreductase domain"/>
    <property type="match status" value="1"/>
</dbReference>
<evidence type="ECO:0000313" key="4">
    <source>
        <dbReference type="EMBL" id="GJE88472.1"/>
    </source>
</evidence>
<name>A0A9P3G5I2_9APHY</name>
<evidence type="ECO:0000256" key="1">
    <source>
        <dbReference type="ARBA" id="ARBA00022857"/>
    </source>
</evidence>
<organism evidence="4 5">
    <name type="scientific">Phanerochaete sordida</name>
    <dbReference type="NCBI Taxonomy" id="48140"/>
    <lineage>
        <taxon>Eukaryota</taxon>
        <taxon>Fungi</taxon>
        <taxon>Dikarya</taxon>
        <taxon>Basidiomycota</taxon>
        <taxon>Agaricomycotina</taxon>
        <taxon>Agaricomycetes</taxon>
        <taxon>Polyporales</taxon>
        <taxon>Phanerochaetaceae</taxon>
        <taxon>Phanerochaete</taxon>
    </lineage>
</organism>
<gene>
    <name evidence="4" type="ORF">PsYK624_045550</name>
</gene>
<dbReference type="PANTHER" id="PTHR43364">
    <property type="entry name" value="NADH-SPECIFIC METHYLGLYOXAL REDUCTASE-RELATED"/>
    <property type="match status" value="1"/>
</dbReference>
<proteinExistence type="inferred from homology"/>
<dbReference type="InterPro" id="IPR023210">
    <property type="entry name" value="NADP_OxRdtase_dom"/>
</dbReference>
<dbReference type="PANTHER" id="PTHR43364:SF7">
    <property type="entry name" value="NADP-DEPENDENT OXIDOREDUCTASE DOMAIN-CONTAINING PROTEIN-RELATED"/>
    <property type="match status" value="1"/>
</dbReference>
<sequence length="381" mass="42459">MAFPPAPEPSSPLGRYRRLSPRAGVYVSPIQIGTMSLGSKWGGVGTCTKEEAFQFLDTYFEAGGNFIDTANCYQDGESEQWLGEWMEARGNRDQLVVATKYSGAWEAGNPSVKSQATLLGNGAKSMTLSLDASLCKLRTHYVDILYVHWWDWTSSVEEVMQGLWNLVAQGKVLYLGASNMPAWKVAQANEYARGLGNPQFVIYQGEWSVLNRDVERDILPMCREYGMAFAPWNMLASGRLRTDTEEEARERDGSRGRTTRFNADWRRNALERRVSAVLEEVAREVGVTDIRAVAIAYHLQKQPYVFPLVGGNKPAQLLANVQAATIALTDDLIKRIEAAVPFELGFPHKYIGDGSSANENNRSSIYIDVEPFAAPIRSEKK</sequence>
<dbReference type="InterPro" id="IPR050523">
    <property type="entry name" value="AKR_Detox_Biosynth"/>
</dbReference>
<keyword evidence="1" id="KW-0521">NADP</keyword>
<feature type="domain" description="NADP-dependent oxidoreductase" evidence="3">
    <location>
        <begin position="29"/>
        <end position="339"/>
    </location>
</feature>
<comment type="caution">
    <text evidence="4">The sequence shown here is derived from an EMBL/GenBank/DDBJ whole genome shotgun (WGS) entry which is preliminary data.</text>
</comment>
<evidence type="ECO:0000259" key="3">
    <source>
        <dbReference type="Pfam" id="PF00248"/>
    </source>
</evidence>
<keyword evidence="5" id="KW-1185">Reference proteome</keyword>
<accession>A0A9P3G5I2</accession>
<dbReference type="SUPFAM" id="SSF51430">
    <property type="entry name" value="NAD(P)-linked oxidoreductase"/>
    <property type="match status" value="1"/>
</dbReference>